<feature type="region of interest" description="Disordered" evidence="2">
    <location>
        <begin position="126"/>
        <end position="149"/>
    </location>
</feature>
<feature type="compositionally biased region" description="Low complexity" evidence="2">
    <location>
        <begin position="211"/>
        <end position="223"/>
    </location>
</feature>
<comment type="caution">
    <text evidence="4">The sequence shown here is derived from an EMBL/GenBank/DDBJ whole genome shotgun (WGS) entry which is preliminary data.</text>
</comment>
<accession>A0A0V0R8A0</accession>
<dbReference type="InterPro" id="IPR000595">
    <property type="entry name" value="cNMP-bd_dom"/>
</dbReference>
<reference evidence="4 5" key="1">
    <citation type="journal article" date="2015" name="Sci. Rep.">
        <title>Genome of the facultative scuticociliatosis pathogen Pseudocohnilembus persalinus provides insight into its virulence through horizontal gene transfer.</title>
        <authorList>
            <person name="Xiong J."/>
            <person name="Wang G."/>
            <person name="Cheng J."/>
            <person name="Tian M."/>
            <person name="Pan X."/>
            <person name="Warren A."/>
            <person name="Jiang C."/>
            <person name="Yuan D."/>
            <person name="Miao W."/>
        </authorList>
    </citation>
    <scope>NUCLEOTIDE SEQUENCE [LARGE SCALE GENOMIC DNA]</scope>
    <source>
        <strain evidence="4">36N120E</strain>
    </source>
</reference>
<dbReference type="InParanoid" id="A0A0V0R8A0"/>
<organism evidence="4 5">
    <name type="scientific">Pseudocohnilembus persalinus</name>
    <name type="common">Ciliate</name>
    <dbReference type="NCBI Taxonomy" id="266149"/>
    <lineage>
        <taxon>Eukaryota</taxon>
        <taxon>Sar</taxon>
        <taxon>Alveolata</taxon>
        <taxon>Ciliophora</taxon>
        <taxon>Intramacronucleata</taxon>
        <taxon>Oligohymenophorea</taxon>
        <taxon>Scuticociliatia</taxon>
        <taxon>Philasterida</taxon>
        <taxon>Pseudocohnilembidae</taxon>
        <taxon>Pseudocohnilembus</taxon>
    </lineage>
</organism>
<dbReference type="Proteomes" id="UP000054937">
    <property type="component" value="Unassembled WGS sequence"/>
</dbReference>
<evidence type="ECO:0000256" key="1">
    <source>
        <dbReference type="SAM" id="Coils"/>
    </source>
</evidence>
<feature type="coiled-coil region" evidence="1">
    <location>
        <begin position="553"/>
        <end position="580"/>
    </location>
</feature>
<dbReference type="SUPFAM" id="SSF51206">
    <property type="entry name" value="cAMP-binding domain-like"/>
    <property type="match status" value="2"/>
</dbReference>
<dbReference type="InterPro" id="IPR018490">
    <property type="entry name" value="cNMP-bd_dom_sf"/>
</dbReference>
<name>A0A0V0R8A0_PSEPJ</name>
<feature type="compositionally biased region" description="Polar residues" evidence="2">
    <location>
        <begin position="606"/>
        <end position="628"/>
    </location>
</feature>
<proteinExistence type="predicted"/>
<dbReference type="InterPro" id="IPR014710">
    <property type="entry name" value="RmlC-like_jellyroll"/>
</dbReference>
<protein>
    <submittedName>
        <fullName evidence="4">Cyclic nucleotide-binding protein</fullName>
    </submittedName>
</protein>
<sequence length="855" mass="102149">MISEQDSAEWIYNLEEALGSENKTQEQTDLLQELLQKFDIFNDFKEIQKQLHPIPEQVNEYVYQTKQKKQDEQIKLELQDLLLKVSKYLKLKKFGKNEVLIEPKGTKMRDMYFIFQGSISEYIVPQKQQQKEKNQEEDATLEMQKQQQKLLQELKAHEEKQRQQEEVRRQSSIQLFQQKLQSVSENQENQEEIISQHNDSQMIQQNPSDYQNYANNQNEQNNQRSVWTRKSKIFRESTFQKKMQIHARKKSLIRGKKIIDQLRLKQVRTYKKYDQIGTFEAMFKESKENYFIADQYTIVGVLKQEKLYLISEIMNYWADNIFKYLSNYFPKASKEQIQKLLNNSYTLKAIKDQTIYRQGQQLNNNFFLNLKGELSYFFEKKKLDQNFDEEDQTQLRLKKRILENIQYKQIKIIPEGEIFGETEIIQREKQRIGTVKQKSATGEIMVFKIDLINDFFLMDVRVKLDLKRKVKAKLNIVQDQQEKIQINNEKYSNYIEESRKTIKKFNESKNYLINNKKPQVHQEYQKTLEKDPKYTKKMENEICSDKYKTGYHRVHQKEDLKELKNVQKQLRSQKKKQMEEILYMEFPSQNSANKNTYLVIPTSSQISNDDSINQKSRNKIQTSQNLQENPSQQNIQNQDSQSLQKFNQIQQNKQSSQNLSLNEINLKQLQMSQSIQKNINQTQQKMDTLKNKVTNQQLQNQMLIEEHQTPVNESKFIQIFKFSLEFLLKFKIIQQGSEINNSVIKDQICSSEQLSENEINKLNLKKINEQRKTKESKKISILSVEESQDASRDKKDIKKKSQIYQQQTQTLPYINPTSQKSIKKNSYPYFRLQNVNQKDNMSKKKKLLEVLQLVY</sequence>
<evidence type="ECO:0000313" key="4">
    <source>
        <dbReference type="EMBL" id="KRX10424.1"/>
    </source>
</evidence>
<feature type="coiled-coil region" evidence="1">
    <location>
        <begin position="672"/>
        <end position="706"/>
    </location>
</feature>
<gene>
    <name evidence="4" type="ORF">PPERSA_10523</name>
</gene>
<evidence type="ECO:0000259" key="3">
    <source>
        <dbReference type="PROSITE" id="PS50042"/>
    </source>
</evidence>
<dbReference type="AlphaFoldDB" id="A0A0V0R8A0"/>
<feature type="domain" description="Cyclic nucleotide-binding" evidence="3">
    <location>
        <begin position="328"/>
        <end position="450"/>
    </location>
</feature>
<feature type="region of interest" description="Disordered" evidence="2">
    <location>
        <begin position="606"/>
        <end position="649"/>
    </location>
</feature>
<feature type="region of interest" description="Disordered" evidence="2">
    <location>
        <begin position="204"/>
        <end position="226"/>
    </location>
</feature>
<evidence type="ECO:0000256" key="2">
    <source>
        <dbReference type="SAM" id="MobiDB-lite"/>
    </source>
</evidence>
<keyword evidence="1" id="KW-0175">Coiled coil</keyword>
<dbReference type="EMBL" id="LDAU01000028">
    <property type="protein sequence ID" value="KRX10424.1"/>
    <property type="molecule type" value="Genomic_DNA"/>
</dbReference>
<feature type="compositionally biased region" description="Low complexity" evidence="2">
    <location>
        <begin position="629"/>
        <end position="649"/>
    </location>
</feature>
<evidence type="ECO:0000313" key="5">
    <source>
        <dbReference type="Proteomes" id="UP000054937"/>
    </source>
</evidence>
<keyword evidence="5" id="KW-1185">Reference proteome</keyword>
<dbReference type="PROSITE" id="PS50042">
    <property type="entry name" value="CNMP_BINDING_3"/>
    <property type="match status" value="1"/>
</dbReference>
<dbReference type="Gene3D" id="2.60.120.10">
    <property type="entry name" value="Jelly Rolls"/>
    <property type="match status" value="2"/>
</dbReference>